<protein>
    <submittedName>
        <fullName evidence="7">Serine/threonine protein kinase</fullName>
    </submittedName>
</protein>
<evidence type="ECO:0000313" key="8">
    <source>
        <dbReference type="Proteomes" id="UP000643207"/>
    </source>
</evidence>
<dbReference type="CDD" id="cd14014">
    <property type="entry name" value="STKc_PknB_like"/>
    <property type="match status" value="1"/>
</dbReference>
<dbReference type="PANTHER" id="PTHR43289:SF6">
    <property type="entry name" value="SERINE_THREONINE-PROTEIN KINASE NEKL-3"/>
    <property type="match status" value="1"/>
</dbReference>
<dbReference type="InterPro" id="IPR017441">
    <property type="entry name" value="Protein_kinase_ATP_BS"/>
</dbReference>
<feature type="binding site" evidence="5">
    <location>
        <position position="66"/>
    </location>
    <ligand>
        <name>ATP</name>
        <dbReference type="ChEBI" id="CHEBI:30616"/>
    </ligand>
</feature>
<comment type="caution">
    <text evidence="7">The sequence shown here is derived from an EMBL/GenBank/DDBJ whole genome shotgun (WGS) entry which is preliminary data.</text>
</comment>
<accession>A0A9X1BQI4</accession>
<sequence>MDRPAEAPDADWAGLRPRSDGGFAPLPAGWPSHIGPYRLEGWIGEGGTAEVLAARDSRDGRPLALKRLKPLEPGADGADLRRRFLQEAALAARLLHTDLLRLHEAGLDAEGRPYLAMERIAGGDLGRALPPGQPLPLATVLHLGARIAWALDHAHRHGVIHRDLKPANLLIDPARKQLKLADFGLARLDGAELTRTGTALGSLDTQAPELLAGAPVDGRCDLYSLGATLFFMLTAQWPHAGLPLPQRLRARAGGPPPALRALRPELPEALDRLLRQTLDPNPEARPAEAATLARALDALRTPAGPPAARA</sequence>
<gene>
    <name evidence="7" type="ORF">JI742_03380</name>
</gene>
<proteinExistence type="predicted"/>
<reference evidence="7 8" key="1">
    <citation type="submission" date="2021-01" db="EMBL/GenBank/DDBJ databases">
        <title>Piscinibacter sp. Jin2 Genome sequencing and assembly.</title>
        <authorList>
            <person name="Kim I."/>
        </authorList>
    </citation>
    <scope>NUCLEOTIDE SEQUENCE [LARGE SCALE GENOMIC DNA]</scope>
    <source>
        <strain evidence="7 8">Jin2</strain>
    </source>
</reference>
<dbReference type="InterPro" id="IPR008271">
    <property type="entry name" value="Ser/Thr_kinase_AS"/>
</dbReference>
<dbReference type="AlphaFoldDB" id="A0A9X1BQI4"/>
<dbReference type="InterPro" id="IPR000719">
    <property type="entry name" value="Prot_kinase_dom"/>
</dbReference>
<dbReference type="PROSITE" id="PS50011">
    <property type="entry name" value="PROTEIN_KINASE_DOM"/>
    <property type="match status" value="1"/>
</dbReference>
<evidence type="ECO:0000259" key="6">
    <source>
        <dbReference type="PROSITE" id="PS50011"/>
    </source>
</evidence>
<dbReference type="Gene3D" id="3.30.200.20">
    <property type="entry name" value="Phosphorylase Kinase, domain 1"/>
    <property type="match status" value="1"/>
</dbReference>
<evidence type="ECO:0000313" key="7">
    <source>
        <dbReference type="EMBL" id="MBL0718924.1"/>
    </source>
</evidence>
<dbReference type="EMBL" id="JAERRA010000001">
    <property type="protein sequence ID" value="MBL0718924.1"/>
    <property type="molecule type" value="Genomic_DNA"/>
</dbReference>
<evidence type="ECO:0000256" key="3">
    <source>
        <dbReference type="ARBA" id="ARBA00022777"/>
    </source>
</evidence>
<keyword evidence="1" id="KW-0808">Transferase</keyword>
<dbReference type="SMART" id="SM00220">
    <property type="entry name" value="S_TKc"/>
    <property type="match status" value="1"/>
</dbReference>
<feature type="domain" description="Protein kinase" evidence="6">
    <location>
        <begin position="37"/>
        <end position="299"/>
    </location>
</feature>
<dbReference type="GO" id="GO:0005524">
    <property type="term" value="F:ATP binding"/>
    <property type="evidence" value="ECO:0007669"/>
    <property type="project" value="UniProtKB-UniRule"/>
</dbReference>
<dbReference type="InterPro" id="IPR011009">
    <property type="entry name" value="Kinase-like_dom_sf"/>
</dbReference>
<dbReference type="PROSITE" id="PS00107">
    <property type="entry name" value="PROTEIN_KINASE_ATP"/>
    <property type="match status" value="1"/>
</dbReference>
<keyword evidence="3 7" id="KW-0418">Kinase</keyword>
<keyword evidence="2 5" id="KW-0547">Nucleotide-binding</keyword>
<name>A0A9X1BQI4_9BURK</name>
<dbReference type="Pfam" id="PF00069">
    <property type="entry name" value="Pkinase"/>
    <property type="match status" value="1"/>
</dbReference>
<organism evidence="7 8">
    <name type="scientific">Aquariibacter lacus</name>
    <dbReference type="NCBI Taxonomy" id="2801332"/>
    <lineage>
        <taxon>Bacteria</taxon>
        <taxon>Pseudomonadati</taxon>
        <taxon>Pseudomonadota</taxon>
        <taxon>Betaproteobacteria</taxon>
        <taxon>Burkholderiales</taxon>
        <taxon>Sphaerotilaceae</taxon>
        <taxon>Aquariibacter</taxon>
    </lineage>
</organism>
<dbReference type="PROSITE" id="PS00108">
    <property type="entry name" value="PROTEIN_KINASE_ST"/>
    <property type="match status" value="1"/>
</dbReference>
<dbReference type="PANTHER" id="PTHR43289">
    <property type="entry name" value="MITOGEN-ACTIVATED PROTEIN KINASE KINASE KINASE 20-RELATED"/>
    <property type="match status" value="1"/>
</dbReference>
<evidence type="ECO:0000256" key="1">
    <source>
        <dbReference type="ARBA" id="ARBA00022679"/>
    </source>
</evidence>
<evidence type="ECO:0000256" key="5">
    <source>
        <dbReference type="PROSITE-ProRule" id="PRU10141"/>
    </source>
</evidence>
<dbReference type="Proteomes" id="UP000643207">
    <property type="component" value="Unassembled WGS sequence"/>
</dbReference>
<evidence type="ECO:0000256" key="4">
    <source>
        <dbReference type="ARBA" id="ARBA00022840"/>
    </source>
</evidence>
<dbReference type="SUPFAM" id="SSF56112">
    <property type="entry name" value="Protein kinase-like (PK-like)"/>
    <property type="match status" value="1"/>
</dbReference>
<keyword evidence="4 5" id="KW-0067">ATP-binding</keyword>
<keyword evidence="8" id="KW-1185">Reference proteome</keyword>
<keyword evidence="7" id="KW-0723">Serine/threonine-protein kinase</keyword>
<dbReference type="RefSeq" id="WP_201824000.1">
    <property type="nucleotide sequence ID" value="NZ_JAERRA010000001.1"/>
</dbReference>
<evidence type="ECO:0000256" key="2">
    <source>
        <dbReference type="ARBA" id="ARBA00022741"/>
    </source>
</evidence>
<dbReference type="Gene3D" id="1.10.510.10">
    <property type="entry name" value="Transferase(Phosphotransferase) domain 1"/>
    <property type="match status" value="1"/>
</dbReference>
<dbReference type="GO" id="GO:0004674">
    <property type="term" value="F:protein serine/threonine kinase activity"/>
    <property type="evidence" value="ECO:0007669"/>
    <property type="project" value="UniProtKB-KW"/>
</dbReference>